<dbReference type="Pfam" id="PF02940">
    <property type="entry name" value="mRNA_triPase"/>
    <property type="match status" value="1"/>
</dbReference>
<dbReference type="InterPro" id="IPR033469">
    <property type="entry name" value="CYTH-like_dom_sf"/>
</dbReference>
<keyword evidence="6" id="KW-0539">Nucleus</keyword>
<feature type="domain" description="mRNA triphosphatase Cet1-like" evidence="10">
    <location>
        <begin position="132"/>
        <end position="333"/>
    </location>
</feature>
<keyword evidence="4" id="KW-0507">mRNA processing</keyword>
<dbReference type="SUPFAM" id="SSF55154">
    <property type="entry name" value="CYTH-like phosphatases"/>
    <property type="match status" value="1"/>
</dbReference>
<sequence length="397" mass="43731">MASYDPFALKASGCEQKKPPAWFELGKSLLTLTFAAGADQEPYSPDSFWINAGSETSSTRVKRSRPVEAVSTTSAGTSDDVRAAGRSETDRQVPVQEPRNEPKGPGCFFPPPIDDRVLCVCAFIARNFTGPDIEIEAKLGTVIDLSTRERAVLPGCATAACLQAEVNNVLRFESKVSFDAFKRLNEVLNRTVASAVRHRGPLVRHSRSRQTDLRFSSGYRETRPWSRSEGEAESGTNATQGNDKTPASFMFKTRLETLHILFPSHPYDVRVNAAREQQLTPAEAVRLGDARGVLESERLKDRLSYRCGELSIDITVVHLPRESLMTYEVEVELIFDNRADQCAELVQVCTDYRQRLESAAPLAPPMGPSPPALLVTIAETLFNTLVALNNVLASITN</sequence>
<feature type="compositionally biased region" description="Basic and acidic residues" evidence="9">
    <location>
        <begin position="220"/>
        <end position="230"/>
    </location>
</feature>
<evidence type="ECO:0000256" key="1">
    <source>
        <dbReference type="ARBA" id="ARBA00001946"/>
    </source>
</evidence>
<keyword evidence="5" id="KW-0378">Hydrolase</keyword>
<evidence type="ECO:0000313" key="11">
    <source>
        <dbReference type="EMBL" id="BAM82462.1"/>
    </source>
</evidence>
<reference evidence="11 12" key="2">
    <citation type="journal article" date="2007" name="BMC Biol.">
        <title>A 100%-complete sequence reveals unusually simple genomic features in the hot-spring red alga Cyanidioschyzon merolae.</title>
        <authorList>
            <person name="Nozaki H."/>
            <person name="Takano H."/>
            <person name="Misumi O."/>
            <person name="Terasawa K."/>
            <person name="Matsuzaki M."/>
            <person name="Maruyama S."/>
            <person name="Nishida K."/>
            <person name="Yagisawa F."/>
            <person name="Yoshida Y."/>
            <person name="Fujiwara T."/>
            <person name="Takio S."/>
            <person name="Tamura K."/>
            <person name="Chung S.J."/>
            <person name="Nakamura S."/>
            <person name="Kuroiwa H."/>
            <person name="Tanaka K."/>
            <person name="Sato N."/>
            <person name="Kuroiwa T."/>
        </authorList>
    </citation>
    <scope>NUCLEOTIDE SEQUENCE [LARGE SCALE GENOMIC DNA]</scope>
    <source>
        <strain evidence="11 12">10D</strain>
    </source>
</reference>
<dbReference type="RefSeq" id="XP_005538498.1">
    <property type="nucleotide sequence ID" value="XM_005538441.1"/>
</dbReference>
<dbReference type="CDD" id="cd07470">
    <property type="entry name" value="CYTH-like_mRNA_RTPase"/>
    <property type="match status" value="1"/>
</dbReference>
<feature type="region of interest" description="Disordered" evidence="9">
    <location>
        <begin position="217"/>
        <end position="246"/>
    </location>
</feature>
<feature type="compositionally biased region" description="Basic and acidic residues" evidence="9">
    <location>
        <begin position="79"/>
        <end position="91"/>
    </location>
</feature>
<dbReference type="InterPro" id="IPR004206">
    <property type="entry name" value="mRNA_triPase_Cet1"/>
</dbReference>
<reference evidence="11 12" key="1">
    <citation type="journal article" date="2004" name="Nature">
        <title>Genome sequence of the ultrasmall unicellular red alga Cyanidioschyzon merolae 10D.</title>
        <authorList>
            <person name="Matsuzaki M."/>
            <person name="Misumi O."/>
            <person name="Shin-i T."/>
            <person name="Maruyama S."/>
            <person name="Takahara M."/>
            <person name="Miyagishima S."/>
            <person name="Mori T."/>
            <person name="Nishida K."/>
            <person name="Yagisawa F."/>
            <person name="Nishida K."/>
            <person name="Yoshida Y."/>
            <person name="Nishimura Y."/>
            <person name="Nakao S."/>
            <person name="Kobayashi T."/>
            <person name="Momoyama Y."/>
            <person name="Higashiyama T."/>
            <person name="Minoda A."/>
            <person name="Sano M."/>
            <person name="Nomoto H."/>
            <person name="Oishi K."/>
            <person name="Hayashi H."/>
            <person name="Ohta F."/>
            <person name="Nishizaka S."/>
            <person name="Haga S."/>
            <person name="Miura S."/>
            <person name="Morishita T."/>
            <person name="Kabeya Y."/>
            <person name="Terasawa K."/>
            <person name="Suzuki Y."/>
            <person name="Ishii Y."/>
            <person name="Asakawa S."/>
            <person name="Takano H."/>
            <person name="Ohta N."/>
            <person name="Kuroiwa H."/>
            <person name="Tanaka K."/>
            <person name="Shimizu N."/>
            <person name="Sugano S."/>
            <person name="Sato N."/>
            <person name="Nozaki H."/>
            <person name="Ogasawara N."/>
            <person name="Kohara Y."/>
            <person name="Kuroiwa T."/>
        </authorList>
    </citation>
    <scope>NUCLEOTIDE SEQUENCE [LARGE SCALE GENOMIC DNA]</scope>
    <source>
        <strain evidence="11 12">10D</strain>
    </source>
</reference>
<comment type="cofactor">
    <cofactor evidence="1">
        <name>Mg(2+)</name>
        <dbReference type="ChEBI" id="CHEBI:18420"/>
    </cofactor>
</comment>
<keyword evidence="12" id="KW-1185">Reference proteome</keyword>
<gene>
    <name evidence="11" type="ORF">CYME_CMR231C</name>
</gene>
<dbReference type="GO" id="GO:0005634">
    <property type="term" value="C:nucleus"/>
    <property type="evidence" value="ECO:0007669"/>
    <property type="project" value="UniProtKB-SubCell"/>
</dbReference>
<name>M1VGW6_CYAM1</name>
<dbReference type="EC" id="3.6.1.74" evidence="7"/>
<dbReference type="OrthoDB" id="272147at2759"/>
<dbReference type="GO" id="GO:0140818">
    <property type="term" value="F:mRNA 5'-triphosphate monophosphatase activity"/>
    <property type="evidence" value="ECO:0007669"/>
    <property type="project" value="UniProtKB-EC"/>
</dbReference>
<dbReference type="Gene3D" id="3.20.100.10">
    <property type="entry name" value="mRNA triphosphatase Cet1-like"/>
    <property type="match status" value="1"/>
</dbReference>
<dbReference type="GO" id="GO:0004651">
    <property type="term" value="F:polynucleotide 5'-phosphatase activity"/>
    <property type="evidence" value="ECO:0007669"/>
    <property type="project" value="InterPro"/>
</dbReference>
<evidence type="ECO:0000256" key="2">
    <source>
        <dbReference type="ARBA" id="ARBA00004123"/>
    </source>
</evidence>
<dbReference type="KEGG" id="cme:CYME_CMR231C"/>
<dbReference type="HOGENOM" id="CLU_695146_0_0_1"/>
<dbReference type="GO" id="GO:0006397">
    <property type="term" value="P:mRNA processing"/>
    <property type="evidence" value="ECO:0007669"/>
    <property type="project" value="UniProtKB-KW"/>
</dbReference>
<dbReference type="Gramene" id="CMR231CT">
    <property type="protein sequence ID" value="CMR231CT"/>
    <property type="gene ID" value="CMR231C"/>
</dbReference>
<dbReference type="AlphaFoldDB" id="M1VGW6"/>
<feature type="region of interest" description="Disordered" evidence="9">
    <location>
        <begin position="60"/>
        <end position="107"/>
    </location>
</feature>
<feature type="compositionally biased region" description="Polar residues" evidence="9">
    <location>
        <begin position="234"/>
        <end position="245"/>
    </location>
</feature>
<evidence type="ECO:0000313" key="12">
    <source>
        <dbReference type="Proteomes" id="UP000007014"/>
    </source>
</evidence>
<dbReference type="PANTHER" id="PTHR28118">
    <property type="entry name" value="POLYNUCLEOTIDE 5'-TRIPHOSPHATASE-RELATED"/>
    <property type="match status" value="1"/>
</dbReference>
<dbReference type="STRING" id="280699.M1VGW6"/>
<dbReference type="InterPro" id="IPR037009">
    <property type="entry name" value="mRNA_triPase_Cet1_sf"/>
</dbReference>
<organism evidence="11 12">
    <name type="scientific">Cyanidioschyzon merolae (strain NIES-3377 / 10D)</name>
    <name type="common">Unicellular red alga</name>
    <dbReference type="NCBI Taxonomy" id="280699"/>
    <lineage>
        <taxon>Eukaryota</taxon>
        <taxon>Rhodophyta</taxon>
        <taxon>Bangiophyceae</taxon>
        <taxon>Cyanidiales</taxon>
        <taxon>Cyanidiaceae</taxon>
        <taxon>Cyanidioschyzon</taxon>
    </lineage>
</organism>
<evidence type="ECO:0000259" key="10">
    <source>
        <dbReference type="Pfam" id="PF02940"/>
    </source>
</evidence>
<evidence type="ECO:0000256" key="9">
    <source>
        <dbReference type="SAM" id="MobiDB-lite"/>
    </source>
</evidence>
<evidence type="ECO:0000256" key="3">
    <source>
        <dbReference type="ARBA" id="ARBA00006345"/>
    </source>
</evidence>
<proteinExistence type="inferred from homology"/>
<dbReference type="GeneID" id="16996760"/>
<evidence type="ECO:0000256" key="6">
    <source>
        <dbReference type="ARBA" id="ARBA00023242"/>
    </source>
</evidence>
<evidence type="ECO:0000256" key="5">
    <source>
        <dbReference type="ARBA" id="ARBA00022801"/>
    </source>
</evidence>
<comment type="subcellular location">
    <subcellularLocation>
        <location evidence="2">Nucleus</location>
    </subcellularLocation>
</comment>
<dbReference type="Proteomes" id="UP000007014">
    <property type="component" value="Chromosome 18"/>
</dbReference>
<accession>M1VGW6</accession>
<evidence type="ECO:0000256" key="4">
    <source>
        <dbReference type="ARBA" id="ARBA00022664"/>
    </source>
</evidence>
<protein>
    <recommendedName>
        <fullName evidence="7">mRNA 5'-phosphatase</fullName>
        <ecNumber evidence="7">3.6.1.74</ecNumber>
    </recommendedName>
</protein>
<comment type="catalytic activity">
    <reaction evidence="8">
        <text>a 5'-end triphospho-ribonucleoside in mRNA + H2O = a 5'-end diphospho-ribonucleoside in mRNA + phosphate + H(+)</text>
        <dbReference type="Rhea" id="RHEA:67004"/>
        <dbReference type="Rhea" id="RHEA-COMP:17164"/>
        <dbReference type="Rhea" id="RHEA-COMP:17165"/>
        <dbReference type="ChEBI" id="CHEBI:15377"/>
        <dbReference type="ChEBI" id="CHEBI:15378"/>
        <dbReference type="ChEBI" id="CHEBI:43474"/>
        <dbReference type="ChEBI" id="CHEBI:167616"/>
        <dbReference type="ChEBI" id="CHEBI:167618"/>
        <dbReference type="EC" id="3.6.1.74"/>
    </reaction>
    <physiologicalReaction direction="left-to-right" evidence="8">
        <dbReference type="Rhea" id="RHEA:67005"/>
    </physiologicalReaction>
</comment>
<dbReference type="PANTHER" id="PTHR28118:SF1">
    <property type="entry name" value="POLYNUCLEOTIDE 5'-TRIPHOSPHATASE CTL1-RELATED"/>
    <property type="match status" value="1"/>
</dbReference>
<evidence type="ECO:0000256" key="8">
    <source>
        <dbReference type="ARBA" id="ARBA00047740"/>
    </source>
</evidence>
<evidence type="ECO:0000256" key="7">
    <source>
        <dbReference type="ARBA" id="ARBA00035028"/>
    </source>
</evidence>
<dbReference type="EMBL" id="AP006500">
    <property type="protein sequence ID" value="BAM82462.1"/>
    <property type="molecule type" value="Genomic_DNA"/>
</dbReference>
<comment type="similarity">
    <text evidence="3">Belongs to the fungal TPase family.</text>
</comment>
<dbReference type="InterPro" id="IPR040343">
    <property type="entry name" value="Cet1/Ctl1"/>
</dbReference>